<dbReference type="NCBIfam" id="NF002381">
    <property type="entry name" value="PRK01388.1"/>
    <property type="match status" value="1"/>
</dbReference>
<evidence type="ECO:0000256" key="2">
    <source>
        <dbReference type="ARBA" id="ARBA00010206"/>
    </source>
</evidence>
<reference evidence="8" key="2">
    <citation type="submission" date="2024-06" db="EMBL/GenBank/DDBJ databases">
        <authorList>
            <person name="Petrova K.O."/>
            <person name="Toshchakov S.V."/>
            <person name="Boltjanskaja Y.V."/>
            <person name="Kevbrin V."/>
        </authorList>
    </citation>
    <scope>NUCLEOTIDE SEQUENCE</scope>
    <source>
        <strain evidence="8">Z-910T</strain>
    </source>
</reference>
<comment type="pathway">
    <text evidence="1">Amino-acid degradation; L-arginine degradation via ADI pathway; carbamoyl phosphate from L-arginine: step 1/2.</text>
</comment>
<keyword evidence="5 8" id="KW-0378">Hydrolase</keyword>
<dbReference type="Pfam" id="PF02274">
    <property type="entry name" value="ADI"/>
    <property type="match status" value="1"/>
</dbReference>
<evidence type="ECO:0000256" key="4">
    <source>
        <dbReference type="ARBA" id="ARBA00022503"/>
    </source>
</evidence>
<evidence type="ECO:0000256" key="3">
    <source>
        <dbReference type="ARBA" id="ARBA00012171"/>
    </source>
</evidence>
<accession>A0AAU7VLM5</accession>
<proteinExistence type="inferred from homology"/>
<dbReference type="PANTHER" id="PTHR47271">
    <property type="entry name" value="ARGININE DEIMINASE"/>
    <property type="match status" value="1"/>
</dbReference>
<keyword evidence="4" id="KW-0056">Arginine metabolism</keyword>
<evidence type="ECO:0000256" key="5">
    <source>
        <dbReference type="ARBA" id="ARBA00022801"/>
    </source>
</evidence>
<comment type="similarity">
    <text evidence="2">Belongs to the arginine deiminase family.</text>
</comment>
<dbReference type="EC" id="3.5.3.6" evidence="3"/>
<dbReference type="InterPro" id="IPR003876">
    <property type="entry name" value="Arg_deiminase"/>
</dbReference>
<dbReference type="RefSeq" id="WP_350343506.1">
    <property type="nucleotide sequence ID" value="NZ_CP158367.1"/>
</dbReference>
<dbReference type="PANTHER" id="PTHR47271:SF2">
    <property type="entry name" value="ARGININE DEIMINASE"/>
    <property type="match status" value="1"/>
</dbReference>
<dbReference type="PRINTS" id="PR01466">
    <property type="entry name" value="ARGDEIMINASE"/>
</dbReference>
<organism evidence="8">
    <name type="scientific">Proteinivorax tanatarense</name>
    <dbReference type="NCBI Taxonomy" id="1260629"/>
    <lineage>
        <taxon>Bacteria</taxon>
        <taxon>Bacillati</taxon>
        <taxon>Bacillota</taxon>
        <taxon>Clostridia</taxon>
        <taxon>Eubacteriales</taxon>
        <taxon>Proteinivoracaceae</taxon>
        <taxon>Proteinivorax</taxon>
    </lineage>
</organism>
<evidence type="ECO:0000256" key="1">
    <source>
        <dbReference type="ARBA" id="ARBA00005213"/>
    </source>
</evidence>
<feature type="active site" description="Amidino-cysteine intermediate" evidence="7">
    <location>
        <position position="390"/>
    </location>
</feature>
<gene>
    <name evidence="8" type="ORF">PRVXT_002815</name>
</gene>
<evidence type="ECO:0000256" key="7">
    <source>
        <dbReference type="PIRSR" id="PIRSR006356-1"/>
    </source>
</evidence>
<dbReference type="GO" id="GO:0016990">
    <property type="term" value="F:arginine deiminase activity"/>
    <property type="evidence" value="ECO:0007669"/>
    <property type="project" value="UniProtKB-EC"/>
</dbReference>
<dbReference type="Gene3D" id="1.10.3930.10">
    <property type="entry name" value="Arginine deiminase"/>
    <property type="match status" value="1"/>
</dbReference>
<dbReference type="GO" id="GO:0019546">
    <property type="term" value="P:L-arginine deiminase pathway"/>
    <property type="evidence" value="ECO:0007669"/>
    <property type="project" value="TreeGrafter"/>
</dbReference>
<dbReference type="Gene3D" id="3.75.10.10">
    <property type="entry name" value="L-arginine/glycine Amidinotransferase, Chain A"/>
    <property type="match status" value="1"/>
</dbReference>
<evidence type="ECO:0000313" key="8">
    <source>
        <dbReference type="EMBL" id="XBX74757.1"/>
    </source>
</evidence>
<protein>
    <recommendedName>
        <fullName evidence="3">arginine deiminase</fullName>
        <ecNumber evidence="3">3.5.3.6</ecNumber>
    </recommendedName>
</protein>
<name>A0AAU7VLM5_9FIRM</name>
<evidence type="ECO:0000256" key="6">
    <source>
        <dbReference type="ARBA" id="ARBA00049429"/>
    </source>
</evidence>
<dbReference type="PIRSF" id="PIRSF006356">
    <property type="entry name" value="Arg_deiminase"/>
    <property type="match status" value="1"/>
</dbReference>
<dbReference type="EMBL" id="CP158367">
    <property type="protein sequence ID" value="XBX74757.1"/>
    <property type="molecule type" value="Genomic_DNA"/>
</dbReference>
<comment type="catalytic activity">
    <reaction evidence="6">
        <text>L-arginine + H2O = L-citrulline + NH4(+)</text>
        <dbReference type="Rhea" id="RHEA:19597"/>
        <dbReference type="ChEBI" id="CHEBI:15377"/>
        <dbReference type="ChEBI" id="CHEBI:28938"/>
        <dbReference type="ChEBI" id="CHEBI:32682"/>
        <dbReference type="ChEBI" id="CHEBI:57743"/>
        <dbReference type="EC" id="3.5.3.6"/>
    </reaction>
</comment>
<reference evidence="8" key="1">
    <citation type="journal article" date="2013" name="Extremophiles">
        <title>Proteinivorax tanatarense gen. nov., sp. nov., an anaerobic, haloalkaliphilic, proteolytic bacterium isolated from a decaying algal bloom, and proposal of Proteinivoraceae fam. nov.</title>
        <authorList>
            <person name="Kevbrin V."/>
            <person name="Boltyanskaya Y."/>
            <person name="Zhilina T."/>
            <person name="Kolganova T."/>
            <person name="Lavrentjeva E."/>
            <person name="Kuznetsov B."/>
        </authorList>
    </citation>
    <scope>NUCLEOTIDE SEQUENCE</scope>
    <source>
        <strain evidence="8">Z-910T</strain>
    </source>
</reference>
<sequence>MPVNSDIGQLKKVIVHRPSDELEYLTPKYLEQLLFDEIPWLGRAQKEHDLFVKNLETQGIEVFYLTDLIEEVLQTESLKEEFIIKHLDLSHIANLSTRQAVHDYLMEKDASYVVKTLIRGLKKDYVQTLKECKSLSDQTTKTFPFYLAPIPSMYFSRDQSVTVGKNVMLGSMLNDSRQRETLFMEYISKYHSQFSDYECALDKPIPRGLEGGDVIMASEDLVIIGLSERTTEQAIETVAQQLLIDKRLVKEVLVLQIPAQRAYMHLDTVFNMVDIDKFILYPGIKDEIYTYRLTAKNSKKVEATKAGELKKALSESLGYSVNIIYTGGDDPITAAREQWGDSTNTLALSPGTVIAYNRNVVTNDIMRKNGIEVIEFEGSELVRGRGGPRCMSMPFERLSL</sequence>
<dbReference type="AlphaFoldDB" id="A0AAU7VLM5"/>
<dbReference type="SUPFAM" id="SSF55909">
    <property type="entry name" value="Pentein"/>
    <property type="match status" value="1"/>
</dbReference>